<dbReference type="AlphaFoldDB" id="A0A2U3QGV4"/>
<dbReference type="InterPro" id="IPR015865">
    <property type="entry name" value="Riboflavin_kinase_bac/euk"/>
</dbReference>
<comment type="similarity">
    <text evidence="15">Belongs to the ribF family.</text>
</comment>
<evidence type="ECO:0000256" key="10">
    <source>
        <dbReference type="ARBA" id="ARBA00022827"/>
    </source>
</evidence>
<protein>
    <recommendedName>
        <fullName evidence="15">Riboflavin biosynthesis protein</fullName>
    </recommendedName>
    <domain>
        <recommendedName>
            <fullName evidence="15">Riboflavin kinase</fullName>
            <ecNumber evidence="15">2.7.1.26</ecNumber>
        </recommendedName>
        <alternativeName>
            <fullName evidence="15">Flavokinase</fullName>
        </alternativeName>
    </domain>
    <domain>
        <recommendedName>
            <fullName evidence="15">FMN adenylyltransferase</fullName>
            <ecNumber evidence="15">2.7.7.2</ecNumber>
        </recommendedName>
        <alternativeName>
            <fullName evidence="15">FAD pyrophosphorylase</fullName>
        </alternativeName>
        <alternativeName>
            <fullName evidence="15">FAD synthase</fullName>
        </alternativeName>
    </domain>
</protein>
<dbReference type="UniPathway" id="UPA00276">
    <property type="reaction ID" value="UER00406"/>
</dbReference>
<dbReference type="InterPro" id="IPR023465">
    <property type="entry name" value="Riboflavin_kinase_dom_sf"/>
</dbReference>
<dbReference type="SUPFAM" id="SSF52374">
    <property type="entry name" value="Nucleotidylyl transferase"/>
    <property type="match status" value="1"/>
</dbReference>
<dbReference type="FunFam" id="3.40.50.620:FF:000021">
    <property type="entry name" value="Riboflavin biosynthesis protein"/>
    <property type="match status" value="1"/>
</dbReference>
<dbReference type="InterPro" id="IPR023468">
    <property type="entry name" value="Riboflavin_kinase"/>
</dbReference>
<comment type="pathway">
    <text evidence="2 15">Cofactor biosynthesis; FAD biosynthesis; FAD from FMN: step 1/1.</text>
</comment>
<evidence type="ECO:0000256" key="15">
    <source>
        <dbReference type="PIRNR" id="PIRNR004491"/>
    </source>
</evidence>
<evidence type="ECO:0000256" key="13">
    <source>
        <dbReference type="ARBA" id="ARBA00047880"/>
    </source>
</evidence>
<proteinExistence type="inferred from homology"/>
<comment type="catalytic activity">
    <reaction evidence="13 15">
        <text>riboflavin + ATP = FMN + ADP + H(+)</text>
        <dbReference type="Rhea" id="RHEA:14357"/>
        <dbReference type="ChEBI" id="CHEBI:15378"/>
        <dbReference type="ChEBI" id="CHEBI:30616"/>
        <dbReference type="ChEBI" id="CHEBI:57986"/>
        <dbReference type="ChEBI" id="CHEBI:58210"/>
        <dbReference type="ChEBI" id="CHEBI:456216"/>
        <dbReference type="EC" id="2.7.1.26"/>
    </reaction>
</comment>
<dbReference type="GO" id="GO:0009231">
    <property type="term" value="P:riboflavin biosynthetic process"/>
    <property type="evidence" value="ECO:0007669"/>
    <property type="project" value="InterPro"/>
</dbReference>
<dbReference type="CDD" id="cd02064">
    <property type="entry name" value="FAD_synthetase_N"/>
    <property type="match status" value="1"/>
</dbReference>
<dbReference type="GO" id="GO:0006747">
    <property type="term" value="P:FAD biosynthetic process"/>
    <property type="evidence" value="ECO:0007669"/>
    <property type="project" value="UniProtKB-UniRule"/>
</dbReference>
<comment type="pathway">
    <text evidence="3 15">Cofactor biosynthesis; FMN biosynthesis; FMN from riboflavin (ATP route): step 1/1.</text>
</comment>
<keyword evidence="11 15" id="KW-0067">ATP-binding</keyword>
<dbReference type="InterPro" id="IPR014729">
    <property type="entry name" value="Rossmann-like_a/b/a_fold"/>
</dbReference>
<dbReference type="SUPFAM" id="SSF82114">
    <property type="entry name" value="Riboflavin kinase-like"/>
    <property type="match status" value="1"/>
</dbReference>
<dbReference type="InterPro" id="IPR002606">
    <property type="entry name" value="Riboflavin_kinase_bac"/>
</dbReference>
<evidence type="ECO:0000256" key="1">
    <source>
        <dbReference type="ARBA" id="ARBA00002121"/>
    </source>
</evidence>
<comment type="catalytic activity">
    <reaction evidence="14 15">
        <text>FMN + ATP + H(+) = FAD + diphosphate</text>
        <dbReference type="Rhea" id="RHEA:17237"/>
        <dbReference type="ChEBI" id="CHEBI:15378"/>
        <dbReference type="ChEBI" id="CHEBI:30616"/>
        <dbReference type="ChEBI" id="CHEBI:33019"/>
        <dbReference type="ChEBI" id="CHEBI:57692"/>
        <dbReference type="ChEBI" id="CHEBI:58210"/>
        <dbReference type="EC" id="2.7.7.2"/>
    </reaction>
</comment>
<keyword evidence="5 15" id="KW-0288">FMN</keyword>
<dbReference type="Proteomes" id="UP000245125">
    <property type="component" value="Unassembled WGS sequence"/>
</dbReference>
<evidence type="ECO:0000256" key="3">
    <source>
        <dbReference type="ARBA" id="ARBA00005201"/>
    </source>
</evidence>
<keyword evidence="12" id="KW-0511">Multifunctional enzyme</keyword>
<evidence type="ECO:0000256" key="4">
    <source>
        <dbReference type="ARBA" id="ARBA00022630"/>
    </source>
</evidence>
<evidence type="ECO:0000256" key="5">
    <source>
        <dbReference type="ARBA" id="ARBA00022643"/>
    </source>
</evidence>
<evidence type="ECO:0000313" key="17">
    <source>
        <dbReference type="EMBL" id="SPQ00633.1"/>
    </source>
</evidence>
<dbReference type="NCBIfam" id="NF004162">
    <property type="entry name" value="PRK05627.1-5"/>
    <property type="match status" value="1"/>
</dbReference>
<dbReference type="InterPro" id="IPR015864">
    <property type="entry name" value="FAD_synthase"/>
</dbReference>
<organism evidence="17 18">
    <name type="scientific">Candidatus Sulfobium mesophilum</name>
    <dbReference type="NCBI Taxonomy" id="2016548"/>
    <lineage>
        <taxon>Bacteria</taxon>
        <taxon>Pseudomonadati</taxon>
        <taxon>Nitrospirota</taxon>
        <taxon>Nitrospiria</taxon>
        <taxon>Nitrospirales</taxon>
        <taxon>Nitrospiraceae</taxon>
        <taxon>Candidatus Sulfobium</taxon>
    </lineage>
</organism>
<accession>A0A2U3QGV4</accession>
<dbReference type="SMART" id="SM00904">
    <property type="entry name" value="Flavokinase"/>
    <property type="match status" value="1"/>
</dbReference>
<dbReference type="Gene3D" id="3.40.50.620">
    <property type="entry name" value="HUPs"/>
    <property type="match status" value="1"/>
</dbReference>
<evidence type="ECO:0000256" key="8">
    <source>
        <dbReference type="ARBA" id="ARBA00022741"/>
    </source>
</evidence>
<dbReference type="OrthoDB" id="9803667at2"/>
<sequence>MILITDLKNIEKKFNKSILTLGNFDGLHIGHQELVRMIISRAKEVGALSMVVTFRPHPLKILAPEKCPPLISIYEEKIRLFEKLGIDVLVKIPFTVEFSTMSPEDFVRDILCGILGASEIFVGYNYRFGKGREGDIRKLRSLGEKYGFAVREVTQVAVDGEVISSTKIRTLIKEGDVEHAAKLLGRAYAIAGIVVRGDGRGKGLGFPTANIAPKHALVPPDGVYAVRLLVREKAYDGIANIGLRPTFNKKTLAIEVNIFNFNEDIYGEDISLYFIKKLRDEKKFKGAEALVTQIQSDIEIAREILASHPAENGFPL</sequence>
<name>A0A2U3QGV4_9BACT</name>
<dbReference type="EC" id="2.7.1.26" evidence="15"/>
<evidence type="ECO:0000256" key="2">
    <source>
        <dbReference type="ARBA" id="ARBA00004726"/>
    </source>
</evidence>
<dbReference type="UniPathway" id="UPA00277">
    <property type="reaction ID" value="UER00407"/>
</dbReference>
<dbReference type="PANTHER" id="PTHR22749:SF6">
    <property type="entry name" value="RIBOFLAVIN KINASE"/>
    <property type="match status" value="1"/>
</dbReference>
<keyword evidence="7 15" id="KW-0548">Nucleotidyltransferase</keyword>
<evidence type="ECO:0000256" key="9">
    <source>
        <dbReference type="ARBA" id="ARBA00022777"/>
    </source>
</evidence>
<evidence type="ECO:0000256" key="12">
    <source>
        <dbReference type="ARBA" id="ARBA00023268"/>
    </source>
</evidence>
<dbReference type="EMBL" id="OUUY01000075">
    <property type="protein sequence ID" value="SPQ00633.1"/>
    <property type="molecule type" value="Genomic_DNA"/>
</dbReference>
<keyword evidence="4 15" id="KW-0285">Flavoprotein</keyword>
<evidence type="ECO:0000256" key="6">
    <source>
        <dbReference type="ARBA" id="ARBA00022679"/>
    </source>
</evidence>
<feature type="domain" description="Riboflavin kinase" evidence="16">
    <location>
        <begin position="183"/>
        <end position="306"/>
    </location>
</feature>
<keyword evidence="8 15" id="KW-0547">Nucleotide-binding</keyword>
<evidence type="ECO:0000256" key="11">
    <source>
        <dbReference type="ARBA" id="ARBA00022840"/>
    </source>
</evidence>
<dbReference type="GO" id="GO:0005524">
    <property type="term" value="F:ATP binding"/>
    <property type="evidence" value="ECO:0007669"/>
    <property type="project" value="UniProtKB-UniRule"/>
</dbReference>
<dbReference type="GO" id="GO:0008531">
    <property type="term" value="F:riboflavin kinase activity"/>
    <property type="evidence" value="ECO:0007669"/>
    <property type="project" value="UniProtKB-UniRule"/>
</dbReference>
<dbReference type="Pfam" id="PF01687">
    <property type="entry name" value="Flavokinase"/>
    <property type="match status" value="1"/>
</dbReference>
<dbReference type="NCBIfam" id="TIGR00083">
    <property type="entry name" value="ribF"/>
    <property type="match status" value="1"/>
</dbReference>
<evidence type="ECO:0000259" key="16">
    <source>
        <dbReference type="SMART" id="SM00904"/>
    </source>
</evidence>
<dbReference type="NCBIfam" id="NF004160">
    <property type="entry name" value="PRK05627.1-3"/>
    <property type="match status" value="1"/>
</dbReference>
<dbReference type="FunFam" id="2.40.30.30:FF:000003">
    <property type="entry name" value="Riboflavin biosynthesis protein"/>
    <property type="match status" value="1"/>
</dbReference>
<keyword evidence="9 15" id="KW-0418">Kinase</keyword>
<evidence type="ECO:0000256" key="7">
    <source>
        <dbReference type="ARBA" id="ARBA00022695"/>
    </source>
</evidence>
<dbReference type="PIRSF" id="PIRSF004491">
    <property type="entry name" value="FAD_Synth"/>
    <property type="match status" value="1"/>
</dbReference>
<reference evidence="18" key="1">
    <citation type="submission" date="2018-03" db="EMBL/GenBank/DDBJ databases">
        <authorList>
            <person name="Zecchin S."/>
        </authorList>
    </citation>
    <scope>NUCLEOTIDE SEQUENCE [LARGE SCALE GENOMIC DNA]</scope>
</reference>
<evidence type="ECO:0000313" key="18">
    <source>
        <dbReference type="Proteomes" id="UP000245125"/>
    </source>
</evidence>
<dbReference type="GO" id="GO:0009398">
    <property type="term" value="P:FMN biosynthetic process"/>
    <property type="evidence" value="ECO:0007669"/>
    <property type="project" value="UniProtKB-UniRule"/>
</dbReference>
<keyword evidence="18" id="KW-1185">Reference proteome</keyword>
<dbReference type="EC" id="2.7.7.2" evidence="15"/>
<gene>
    <name evidence="17" type="ORF">NBG4_30027</name>
</gene>
<comment type="function">
    <text evidence="1">Catalyzes the phosphorylation of riboflavin to FMN followed by the adenylation of FMN to FAD.</text>
</comment>
<dbReference type="Gene3D" id="2.40.30.30">
    <property type="entry name" value="Riboflavin kinase-like"/>
    <property type="match status" value="1"/>
</dbReference>
<evidence type="ECO:0000256" key="14">
    <source>
        <dbReference type="ARBA" id="ARBA00049494"/>
    </source>
</evidence>
<keyword evidence="6 15" id="KW-0808">Transferase</keyword>
<dbReference type="GO" id="GO:0003919">
    <property type="term" value="F:FMN adenylyltransferase activity"/>
    <property type="evidence" value="ECO:0007669"/>
    <property type="project" value="UniProtKB-UniRule"/>
</dbReference>
<keyword evidence="10 15" id="KW-0274">FAD</keyword>
<dbReference type="Pfam" id="PF06574">
    <property type="entry name" value="FAD_syn"/>
    <property type="match status" value="1"/>
</dbReference>
<dbReference type="PANTHER" id="PTHR22749">
    <property type="entry name" value="RIBOFLAVIN KINASE/FMN ADENYLYLTRANSFERASE"/>
    <property type="match status" value="1"/>
</dbReference>